<gene>
    <name evidence="1" type="ORF">EV199_3518</name>
</gene>
<comment type="caution">
    <text evidence="1">The sequence shown here is derived from an EMBL/GenBank/DDBJ whole genome shotgun (WGS) entry which is preliminary data.</text>
</comment>
<evidence type="ECO:0000313" key="2">
    <source>
        <dbReference type="Proteomes" id="UP000293874"/>
    </source>
</evidence>
<organism evidence="1 2">
    <name type="scientific">Pseudobacter ginsenosidimutans</name>
    <dbReference type="NCBI Taxonomy" id="661488"/>
    <lineage>
        <taxon>Bacteria</taxon>
        <taxon>Pseudomonadati</taxon>
        <taxon>Bacteroidota</taxon>
        <taxon>Chitinophagia</taxon>
        <taxon>Chitinophagales</taxon>
        <taxon>Chitinophagaceae</taxon>
        <taxon>Pseudobacter</taxon>
    </lineage>
</organism>
<keyword evidence="2" id="KW-1185">Reference proteome</keyword>
<protein>
    <submittedName>
        <fullName evidence="1">Uncharacterized protein</fullName>
    </submittedName>
</protein>
<dbReference type="Proteomes" id="UP000293874">
    <property type="component" value="Unassembled WGS sequence"/>
</dbReference>
<name>A0A4Q7MS47_9BACT</name>
<reference evidence="1 2" key="1">
    <citation type="submission" date="2019-02" db="EMBL/GenBank/DDBJ databases">
        <title>Genomic Encyclopedia of Type Strains, Phase IV (KMG-IV): sequencing the most valuable type-strain genomes for metagenomic binning, comparative biology and taxonomic classification.</title>
        <authorList>
            <person name="Goeker M."/>
        </authorList>
    </citation>
    <scope>NUCLEOTIDE SEQUENCE [LARGE SCALE GENOMIC DNA]</scope>
    <source>
        <strain evidence="1 2">DSM 18116</strain>
    </source>
</reference>
<dbReference type="OrthoDB" id="675429at2"/>
<proteinExistence type="predicted"/>
<accession>A0A4Q7MS47</accession>
<dbReference type="EMBL" id="SGXA01000002">
    <property type="protein sequence ID" value="RZS71612.1"/>
    <property type="molecule type" value="Genomic_DNA"/>
</dbReference>
<dbReference type="AlphaFoldDB" id="A0A4Q7MS47"/>
<evidence type="ECO:0000313" key="1">
    <source>
        <dbReference type="EMBL" id="RZS71612.1"/>
    </source>
</evidence>
<sequence>MKTPNRDLLVLVKDDHLSEAAMENELEQLNQLLFHFETIDNFCVAHEVFDMNRYKVIHTARHIRKLVHQKELEPFVFICNKN</sequence>
<dbReference type="RefSeq" id="WP_127133106.1">
    <property type="nucleotide sequence ID" value="NZ_CP042431.1"/>
</dbReference>